<comment type="caution">
    <text evidence="1">The sequence shown here is derived from an EMBL/GenBank/DDBJ whole genome shotgun (WGS) entry which is preliminary data.</text>
</comment>
<gene>
    <name evidence="1" type="ORF">RHMOL_Rhmol06G0084400</name>
</gene>
<protein>
    <submittedName>
        <fullName evidence="1">Uncharacterized protein</fullName>
    </submittedName>
</protein>
<dbReference type="EMBL" id="CM046393">
    <property type="protein sequence ID" value="KAI8550170.1"/>
    <property type="molecule type" value="Genomic_DNA"/>
</dbReference>
<evidence type="ECO:0000313" key="2">
    <source>
        <dbReference type="Proteomes" id="UP001062846"/>
    </source>
</evidence>
<evidence type="ECO:0000313" key="1">
    <source>
        <dbReference type="EMBL" id="KAI8550170.1"/>
    </source>
</evidence>
<name>A0ACC0NAD1_RHOML</name>
<accession>A0ACC0NAD1</accession>
<proteinExistence type="predicted"/>
<reference evidence="1" key="1">
    <citation type="submission" date="2022-02" db="EMBL/GenBank/DDBJ databases">
        <title>Plant Genome Project.</title>
        <authorList>
            <person name="Zhang R.-G."/>
        </authorList>
    </citation>
    <scope>NUCLEOTIDE SEQUENCE</scope>
    <source>
        <strain evidence="1">AT1</strain>
    </source>
</reference>
<keyword evidence="2" id="KW-1185">Reference proteome</keyword>
<dbReference type="Proteomes" id="UP001062846">
    <property type="component" value="Chromosome 6"/>
</dbReference>
<organism evidence="1 2">
    <name type="scientific">Rhododendron molle</name>
    <name type="common">Chinese azalea</name>
    <name type="synonym">Azalea mollis</name>
    <dbReference type="NCBI Taxonomy" id="49168"/>
    <lineage>
        <taxon>Eukaryota</taxon>
        <taxon>Viridiplantae</taxon>
        <taxon>Streptophyta</taxon>
        <taxon>Embryophyta</taxon>
        <taxon>Tracheophyta</taxon>
        <taxon>Spermatophyta</taxon>
        <taxon>Magnoliopsida</taxon>
        <taxon>eudicotyledons</taxon>
        <taxon>Gunneridae</taxon>
        <taxon>Pentapetalae</taxon>
        <taxon>asterids</taxon>
        <taxon>Ericales</taxon>
        <taxon>Ericaceae</taxon>
        <taxon>Ericoideae</taxon>
        <taxon>Rhodoreae</taxon>
        <taxon>Rhododendron</taxon>
    </lineage>
</organism>
<sequence>MVFTIWLRLFAILIGKRLCACGTDQTCIPVKEDFVGGGSSTFLTEQGERDKISYRRDTLLVCCFWVCDIGCNVIDHNSSLLSFPKLVLGALSVNHCSCSRLLQLLCSNGGVIAGLLAACALQEKVSGGILSSSVVAVADLIQEFETGHLTLTSSESMFVSQLVGTAIGCVISPLTFWLYWSCFDLGSPYGLYSLSYAVIYREMAIVGVEVFTRL</sequence>